<proteinExistence type="predicted"/>
<reference evidence="3" key="2">
    <citation type="submission" date="2023-07" db="EMBL/GenBank/DDBJ databases">
        <authorList>
            <person name="Jung D.-H."/>
        </authorList>
    </citation>
    <scope>NUCLEOTIDE SEQUENCE [LARGE SCALE GENOMIC DNA]</scope>
    <source>
        <strain evidence="3">JA-25</strain>
    </source>
</reference>
<reference evidence="3" key="1">
    <citation type="submission" date="2019-09" db="EMBL/GenBank/DDBJ databases">
        <authorList>
            <person name="Jung D.-H."/>
        </authorList>
    </citation>
    <scope>NUCLEOTIDE SEQUENCE [LARGE SCALE GENOMIC DNA]</scope>
    <source>
        <strain evidence="3">JA-25</strain>
    </source>
</reference>
<keyword evidence="1" id="KW-0732">Signal</keyword>
<keyword evidence="3" id="KW-1185">Reference proteome</keyword>
<feature type="signal peptide" evidence="1">
    <location>
        <begin position="1"/>
        <end position="18"/>
    </location>
</feature>
<name>A0ABX0QEN4_9BACT</name>
<dbReference type="Proteomes" id="UP000606008">
    <property type="component" value="Unassembled WGS sequence"/>
</dbReference>
<sequence>MKLTPLWLAICLVGGVWAACQSNQQATADQQQPASTVKVCYAYLSASDTVQLMLVKNDTVMTGELLYQLAEKDRNSGTLTGRMRGDTLIATYKFQSEGVESEREVAFLLQDNKAIEGFGPVVERAGKMLFVPSSRLTFTDNRPLGKVACTE</sequence>
<gene>
    <name evidence="2" type="ORF">F7231_11780</name>
</gene>
<organism evidence="2 3">
    <name type="scientific">Fibrivirga algicola</name>
    <dbReference type="NCBI Taxonomy" id="2950420"/>
    <lineage>
        <taxon>Bacteria</taxon>
        <taxon>Pseudomonadati</taxon>
        <taxon>Bacteroidota</taxon>
        <taxon>Cytophagia</taxon>
        <taxon>Cytophagales</taxon>
        <taxon>Spirosomataceae</taxon>
        <taxon>Fibrivirga</taxon>
    </lineage>
</organism>
<evidence type="ECO:0000313" key="2">
    <source>
        <dbReference type="EMBL" id="NID10850.1"/>
    </source>
</evidence>
<comment type="caution">
    <text evidence="2">The sequence shown here is derived from an EMBL/GenBank/DDBJ whole genome shotgun (WGS) entry which is preliminary data.</text>
</comment>
<dbReference type="EMBL" id="WAEL01000004">
    <property type="protein sequence ID" value="NID10850.1"/>
    <property type="molecule type" value="Genomic_DNA"/>
</dbReference>
<accession>A0ABX0QEN4</accession>
<dbReference type="PROSITE" id="PS51257">
    <property type="entry name" value="PROKAR_LIPOPROTEIN"/>
    <property type="match status" value="1"/>
</dbReference>
<evidence type="ECO:0000313" key="3">
    <source>
        <dbReference type="Proteomes" id="UP000606008"/>
    </source>
</evidence>
<feature type="chain" id="PRO_5045735530" evidence="1">
    <location>
        <begin position="19"/>
        <end position="151"/>
    </location>
</feature>
<protein>
    <submittedName>
        <fullName evidence="2">Uncharacterized protein</fullName>
    </submittedName>
</protein>
<evidence type="ECO:0000256" key="1">
    <source>
        <dbReference type="SAM" id="SignalP"/>
    </source>
</evidence>
<dbReference type="RefSeq" id="WP_166692039.1">
    <property type="nucleotide sequence ID" value="NZ_WAEL01000004.1"/>
</dbReference>